<evidence type="ECO:0000256" key="2">
    <source>
        <dbReference type="ARBA" id="ARBA00022723"/>
    </source>
</evidence>
<keyword evidence="1 5" id="KW-0349">Heme</keyword>
<dbReference type="SUPFAM" id="SSF55856">
    <property type="entry name" value="Cytochrome b5-like heme/steroid binding domain"/>
    <property type="match status" value="1"/>
</dbReference>
<feature type="domain" description="Cytochrome b5 heme-binding" evidence="6">
    <location>
        <begin position="90"/>
        <end position="166"/>
    </location>
</feature>
<comment type="caution">
    <text evidence="7">The sequence shown here is derived from an EMBL/GenBank/DDBJ whole genome shotgun (WGS) entry which is preliminary data.</text>
</comment>
<dbReference type="SMART" id="SM01117">
    <property type="entry name" value="Cyt-b5"/>
    <property type="match status" value="1"/>
</dbReference>
<dbReference type="Proteomes" id="UP001530400">
    <property type="component" value="Unassembled WGS sequence"/>
</dbReference>
<dbReference type="GO" id="GO:0046872">
    <property type="term" value="F:metal ion binding"/>
    <property type="evidence" value="ECO:0007669"/>
    <property type="project" value="UniProtKB-UniRule"/>
</dbReference>
<evidence type="ECO:0000256" key="4">
    <source>
        <dbReference type="ARBA" id="ARBA00038168"/>
    </source>
</evidence>
<evidence type="ECO:0000259" key="6">
    <source>
        <dbReference type="PROSITE" id="PS50255"/>
    </source>
</evidence>
<protein>
    <recommendedName>
        <fullName evidence="6">Cytochrome b5 heme-binding domain-containing protein</fullName>
    </recommendedName>
</protein>
<dbReference type="InterPro" id="IPR050668">
    <property type="entry name" value="Cytochrome_b5"/>
</dbReference>
<dbReference type="Gene3D" id="3.10.120.10">
    <property type="entry name" value="Cytochrome b5-like heme/steroid binding domain"/>
    <property type="match status" value="1"/>
</dbReference>
<reference evidence="7 8" key="1">
    <citation type="submission" date="2024-10" db="EMBL/GenBank/DDBJ databases">
        <title>Updated reference genomes for cyclostephanoid diatoms.</title>
        <authorList>
            <person name="Roberts W.R."/>
            <person name="Alverson A.J."/>
        </authorList>
    </citation>
    <scope>NUCLEOTIDE SEQUENCE [LARGE SCALE GENOMIC DNA]</scope>
    <source>
        <strain evidence="7 8">AJA010-31</strain>
    </source>
</reference>
<evidence type="ECO:0000313" key="7">
    <source>
        <dbReference type="EMBL" id="KAL3768944.1"/>
    </source>
</evidence>
<keyword evidence="3 5" id="KW-0408">Iron</keyword>
<organism evidence="7 8">
    <name type="scientific">Cyclotella atomus</name>
    <dbReference type="NCBI Taxonomy" id="382360"/>
    <lineage>
        <taxon>Eukaryota</taxon>
        <taxon>Sar</taxon>
        <taxon>Stramenopiles</taxon>
        <taxon>Ochrophyta</taxon>
        <taxon>Bacillariophyta</taxon>
        <taxon>Coscinodiscophyceae</taxon>
        <taxon>Thalassiosirophycidae</taxon>
        <taxon>Stephanodiscales</taxon>
        <taxon>Stephanodiscaceae</taxon>
        <taxon>Cyclotella</taxon>
    </lineage>
</organism>
<dbReference type="InterPro" id="IPR036400">
    <property type="entry name" value="Cyt_B5-like_heme/steroid_sf"/>
</dbReference>
<dbReference type="PROSITE" id="PS50255">
    <property type="entry name" value="CYTOCHROME_B5_2"/>
    <property type="match status" value="1"/>
</dbReference>
<dbReference type="InterPro" id="IPR018506">
    <property type="entry name" value="Cyt_B5_heme-BS"/>
</dbReference>
<dbReference type="Pfam" id="PF00173">
    <property type="entry name" value="Cyt-b5"/>
    <property type="match status" value="1"/>
</dbReference>
<keyword evidence="8" id="KW-1185">Reference proteome</keyword>
<proteinExistence type="inferred from homology"/>
<gene>
    <name evidence="7" type="ORF">ACHAWO_004054</name>
</gene>
<evidence type="ECO:0000313" key="8">
    <source>
        <dbReference type="Proteomes" id="UP001530400"/>
    </source>
</evidence>
<dbReference type="PANTHER" id="PTHR19359:SF146">
    <property type="entry name" value="B5, PUTATIVE-RELATED"/>
    <property type="match status" value="1"/>
</dbReference>
<name>A0ABD3N007_9STRA</name>
<accession>A0ABD3N007</accession>
<dbReference type="PRINTS" id="PR00363">
    <property type="entry name" value="CYTOCHROMEB5"/>
</dbReference>
<dbReference type="EMBL" id="JALLPJ020001339">
    <property type="protein sequence ID" value="KAL3768944.1"/>
    <property type="molecule type" value="Genomic_DNA"/>
</dbReference>
<dbReference type="AlphaFoldDB" id="A0ABD3N007"/>
<dbReference type="GO" id="GO:0020037">
    <property type="term" value="F:heme binding"/>
    <property type="evidence" value="ECO:0007669"/>
    <property type="project" value="UniProtKB-UniRule"/>
</dbReference>
<evidence type="ECO:0000256" key="3">
    <source>
        <dbReference type="ARBA" id="ARBA00023004"/>
    </source>
</evidence>
<sequence length="172" mass="19218">MRSKQVYNVQINQPVNDQELVDATCSPCDPADGRDSCDACPCCNDTCSSPTCLSCIEKMKRPLNMECDAQPSWLFGAFASVCPATHNDNLSSYSMCQLRRHNTVDSAWILVGKDIYDATPYIKSHPGGSAIILKKAGGNVDCREDMNFHSKRAQREWRRYKVGTLCKCPRSR</sequence>
<comment type="similarity">
    <text evidence="4 5">Belongs to the cytochrome b5 family.</text>
</comment>
<evidence type="ECO:0000256" key="5">
    <source>
        <dbReference type="RuleBase" id="RU362121"/>
    </source>
</evidence>
<dbReference type="InterPro" id="IPR001199">
    <property type="entry name" value="Cyt_B5-like_heme/steroid-bd"/>
</dbReference>
<keyword evidence="2 5" id="KW-0479">Metal-binding</keyword>
<dbReference type="PROSITE" id="PS00191">
    <property type="entry name" value="CYTOCHROME_B5_1"/>
    <property type="match status" value="1"/>
</dbReference>
<evidence type="ECO:0000256" key="1">
    <source>
        <dbReference type="ARBA" id="ARBA00022617"/>
    </source>
</evidence>
<dbReference type="PANTHER" id="PTHR19359">
    <property type="entry name" value="CYTOCHROME B5"/>
    <property type="match status" value="1"/>
</dbReference>